<feature type="coiled-coil region" evidence="1">
    <location>
        <begin position="188"/>
        <end position="215"/>
    </location>
</feature>
<evidence type="ECO:0000256" key="1">
    <source>
        <dbReference type="SAM" id="Coils"/>
    </source>
</evidence>
<feature type="region of interest" description="Disordered" evidence="2">
    <location>
        <begin position="269"/>
        <end position="367"/>
    </location>
</feature>
<dbReference type="OrthoDB" id="5799458at2759"/>
<comment type="caution">
    <text evidence="3">The sequence shown here is derived from an EMBL/GenBank/DDBJ whole genome shotgun (WGS) entry which is preliminary data.</text>
</comment>
<proteinExistence type="predicted"/>
<feature type="compositionally biased region" description="Polar residues" evidence="2">
    <location>
        <begin position="44"/>
        <end position="54"/>
    </location>
</feature>
<evidence type="ECO:0000313" key="3">
    <source>
        <dbReference type="EMBL" id="KAJ4248109.1"/>
    </source>
</evidence>
<keyword evidence="4" id="KW-1185">Reference proteome</keyword>
<keyword evidence="1" id="KW-0175">Coiled coil</keyword>
<dbReference type="AlphaFoldDB" id="A0A9W8VAX9"/>
<accession>A0A9W8VAX9</accession>
<organism evidence="3 4">
    <name type="scientific">Fusarium torreyae</name>
    <dbReference type="NCBI Taxonomy" id="1237075"/>
    <lineage>
        <taxon>Eukaryota</taxon>
        <taxon>Fungi</taxon>
        <taxon>Dikarya</taxon>
        <taxon>Ascomycota</taxon>
        <taxon>Pezizomycotina</taxon>
        <taxon>Sordariomycetes</taxon>
        <taxon>Hypocreomycetidae</taxon>
        <taxon>Hypocreales</taxon>
        <taxon>Nectriaceae</taxon>
        <taxon>Fusarium</taxon>
    </lineage>
</organism>
<feature type="region of interest" description="Disordered" evidence="2">
    <location>
        <begin position="1"/>
        <end position="75"/>
    </location>
</feature>
<reference evidence="3" key="1">
    <citation type="submission" date="2022-09" db="EMBL/GenBank/DDBJ databases">
        <title>Fusarium specimens isolated from Avocado Roots.</title>
        <authorList>
            <person name="Stajich J."/>
            <person name="Roper C."/>
            <person name="Heimlech-Rivalta G."/>
        </authorList>
    </citation>
    <scope>NUCLEOTIDE SEQUENCE</scope>
    <source>
        <strain evidence="3">CF00136</strain>
    </source>
</reference>
<dbReference type="EMBL" id="JAOQAZ010000037">
    <property type="protein sequence ID" value="KAJ4248109.1"/>
    <property type="molecule type" value="Genomic_DNA"/>
</dbReference>
<feature type="compositionally biased region" description="Basic and acidic residues" evidence="2">
    <location>
        <begin position="287"/>
        <end position="299"/>
    </location>
</feature>
<dbReference type="Proteomes" id="UP001152049">
    <property type="component" value="Unassembled WGS sequence"/>
</dbReference>
<protein>
    <submittedName>
        <fullName evidence="3">Uncharacterized protein</fullName>
    </submittedName>
</protein>
<gene>
    <name evidence="3" type="ORF">NW762_012879</name>
</gene>
<name>A0A9W8VAX9_9HYPO</name>
<evidence type="ECO:0000256" key="2">
    <source>
        <dbReference type="SAM" id="MobiDB-lite"/>
    </source>
</evidence>
<evidence type="ECO:0000313" key="4">
    <source>
        <dbReference type="Proteomes" id="UP001152049"/>
    </source>
</evidence>
<sequence length="367" mass="40446">MPSQQKKPTFFDGLRGKSALGRGPKPRNDSLDFEDDGPEEVTQIPKTRSGQQKPGSRADVKNSSAVRNKPDHSQDFKLEPRLVPCESCARKIALNLGIICADRFKVHPETGETCGKPMHNCAACTKSKAECHQPPEGIRQQVIRLGAMSVQYRGDEDALEDDREFLAEWEALSVRVLKGLGYNPAPNKPDLKDQIVDLEAQIKEANNDWMQLSEKNEELLFELSDLKDKIYWERTDNGRLLAGIQELQARSEELTADLKKSNSLLNGILRHSGGVPQRHTHSVAPLMDRDPNTESRDQSDEADWGTTANSVSDMDAGEVGDITGSQKEGSDEDESMQGSPVSRRGALASGEIIVIPDDDTDSGLSNE</sequence>